<feature type="domain" description="Fumarate reductase/succinate dehydrogenase flavoprotein-like C-terminal" evidence="15">
    <location>
        <begin position="431"/>
        <end position="502"/>
    </location>
</feature>
<evidence type="ECO:0000256" key="13">
    <source>
        <dbReference type="RuleBase" id="RU362049"/>
    </source>
</evidence>
<dbReference type="InterPro" id="IPR003953">
    <property type="entry name" value="FAD-dep_OxRdtase_2_FAD-bd"/>
</dbReference>
<comment type="similarity">
    <text evidence="3 13">Belongs to the FAD-dependent oxidoreductase 2 family. NadB subfamily.</text>
</comment>
<evidence type="ECO:0000313" key="18">
    <source>
        <dbReference type="Proteomes" id="UP000177894"/>
    </source>
</evidence>
<dbReference type="GO" id="GO:0034628">
    <property type="term" value="P:'de novo' NAD+ biosynthetic process from L-aspartate"/>
    <property type="evidence" value="ECO:0007669"/>
    <property type="project" value="TreeGrafter"/>
</dbReference>
<dbReference type="Gene3D" id="3.90.700.10">
    <property type="entry name" value="Succinate dehydrogenase/fumarate reductase flavoprotein, catalytic domain"/>
    <property type="match status" value="1"/>
</dbReference>
<dbReference type="Pfam" id="PF00890">
    <property type="entry name" value="FAD_binding_2"/>
    <property type="match status" value="1"/>
</dbReference>
<dbReference type="SUPFAM" id="SSF51905">
    <property type="entry name" value="FAD/NAD(P)-binding domain"/>
    <property type="match status" value="1"/>
</dbReference>
<dbReference type="RefSeq" id="WP_070965166.1">
    <property type="nucleotide sequence ID" value="NZ_CP017603.1"/>
</dbReference>
<dbReference type="PANTHER" id="PTHR42716">
    <property type="entry name" value="L-ASPARTATE OXIDASE"/>
    <property type="match status" value="1"/>
</dbReference>
<evidence type="ECO:0000256" key="4">
    <source>
        <dbReference type="ARBA" id="ARBA00012173"/>
    </source>
</evidence>
<feature type="domain" description="FAD-dependent oxidoreductase 2 FAD-binding" evidence="14">
    <location>
        <begin position="10"/>
        <end position="377"/>
    </location>
</feature>
<sequence>MKDKSIIDGDVIVIGTGIAGVFTALNIDTKYSVILISKTTIEKNNSRLAQGGIAVSVDKDIHFQDTLRAGCYCNNQETLKILVEESSENIAKLMAYGVNFDRDDRGILKFTREGGHRQNSILHVKDATGREIVKILDEEVKKSTNIKIVENVFAVDLITEENKAKALLCIDKRGKKVICRGKAFVMATGGIGQIYKNTTNDVIATGDGIAMAHRASVEIRDMEFVQFHPTALYNPKGGQCFLISEAVRGEGAILKNFQGEAFMGKYHEMKDLAPRDIVARSIFTEMKKSNSPFVYLDITHQPKSFIKERFPTIYQYCLSQGIDMTKQYLPVVPVEHYVMGGILTDIDGKTSMEALYACGECACTGVHGSNRLASNSLLEGIVFGNRVAKAISKYLCEYSINNKVSGLSIDFYPIEKINKSNTSIAIDNFKKTLKNIMQNQVSIIRNKTELQKALIEIKKMKEALEKNQKEIISYYELNNMLTVALLIIEAAIKRRESVGAHYLVS</sequence>
<keyword evidence="7 13" id="KW-0662">Pyridine nucleotide biosynthesis</keyword>
<dbReference type="EMBL" id="CP017603">
    <property type="protein sequence ID" value="AOY75429.1"/>
    <property type="molecule type" value="Genomic_DNA"/>
</dbReference>
<gene>
    <name evidence="17" type="primary">nadB_1</name>
    <name evidence="16" type="ORF">BJL90_05655</name>
    <name evidence="17" type="ORF">CLFO_00210</name>
</gene>
<reference evidence="16 18" key="1">
    <citation type="submission" date="2016-10" db="EMBL/GenBank/DDBJ databases">
        <title>Complete Genome Sequence of Acetogen Clostridium formicoaceticum ATCC 27076.</title>
        <authorList>
            <person name="Bao T."/>
            <person name="Cheng C."/>
            <person name="Zhao J."/>
            <person name="Yang S.-T."/>
            <person name="Wang J."/>
            <person name="Wang M."/>
        </authorList>
    </citation>
    <scope>NUCLEOTIDE SEQUENCE [LARGE SCALE GENOMIC DNA]</scope>
    <source>
        <strain evidence="16 18">ATCC 27076</strain>
    </source>
</reference>
<dbReference type="GO" id="GO:0033765">
    <property type="term" value="F:steroid dehydrogenase activity, acting on the CH-CH group of donors"/>
    <property type="evidence" value="ECO:0007669"/>
    <property type="project" value="UniProtKB-ARBA"/>
</dbReference>
<feature type="active site" description="Proton acceptor" evidence="12">
    <location>
        <position position="275"/>
    </location>
</feature>
<evidence type="ECO:0000256" key="11">
    <source>
        <dbReference type="NCBIfam" id="TIGR00551"/>
    </source>
</evidence>
<dbReference type="Proteomes" id="UP000177894">
    <property type="component" value="Chromosome"/>
</dbReference>
<evidence type="ECO:0000256" key="10">
    <source>
        <dbReference type="ARBA" id="ARBA00048305"/>
    </source>
</evidence>
<dbReference type="NCBIfam" id="NF004820">
    <property type="entry name" value="PRK06175.1"/>
    <property type="match status" value="1"/>
</dbReference>
<dbReference type="InterPro" id="IPR027477">
    <property type="entry name" value="Succ_DH/fumarate_Rdtase_cat_sf"/>
</dbReference>
<evidence type="ECO:0000256" key="7">
    <source>
        <dbReference type="ARBA" id="ARBA00022642"/>
    </source>
</evidence>
<dbReference type="KEGG" id="cfm:BJL90_05655"/>
<dbReference type="EMBL" id="CP020559">
    <property type="protein sequence ID" value="ARE85710.1"/>
    <property type="molecule type" value="Genomic_DNA"/>
</dbReference>
<evidence type="ECO:0000256" key="5">
    <source>
        <dbReference type="ARBA" id="ARBA00021901"/>
    </source>
</evidence>
<dbReference type="PIRSF" id="PIRSF000171">
    <property type="entry name" value="SDHA_APRA_LASPO"/>
    <property type="match status" value="1"/>
</dbReference>
<reference evidence="17 19" key="2">
    <citation type="submission" date="2017-03" db="EMBL/GenBank/DDBJ databases">
        <title>Complete sequence of Clostridium formicaceticum DSM 92.</title>
        <authorList>
            <person name="Poehlein A."/>
            <person name="Karl M."/>
            <person name="Bengelsdorf F.R."/>
            <person name="Duerre P."/>
            <person name="Daniel R."/>
        </authorList>
    </citation>
    <scope>NUCLEOTIDE SEQUENCE [LARGE SCALE GENOMIC DNA]</scope>
    <source>
        <strain evidence="17 19">DSM 92</strain>
    </source>
</reference>
<dbReference type="Gene3D" id="1.20.58.100">
    <property type="entry name" value="Fumarate reductase/succinate dehydrogenase flavoprotein-like, C-terminal domain"/>
    <property type="match status" value="1"/>
</dbReference>
<evidence type="ECO:0000256" key="8">
    <source>
        <dbReference type="ARBA" id="ARBA00022827"/>
    </source>
</evidence>
<evidence type="ECO:0000256" key="1">
    <source>
        <dbReference type="ARBA" id="ARBA00001974"/>
    </source>
</evidence>
<dbReference type="FunFam" id="3.90.700.10:FF:000002">
    <property type="entry name" value="L-aspartate oxidase"/>
    <property type="match status" value="1"/>
</dbReference>
<comment type="function">
    <text evidence="13">Catalyzes the oxidation of L-aspartate to iminoaspartate.</text>
</comment>
<evidence type="ECO:0000256" key="3">
    <source>
        <dbReference type="ARBA" id="ARBA00008562"/>
    </source>
</evidence>
<dbReference type="GO" id="GO:0005737">
    <property type="term" value="C:cytoplasm"/>
    <property type="evidence" value="ECO:0007669"/>
    <property type="project" value="UniProtKB-SubCell"/>
</dbReference>
<proteinExistence type="inferred from homology"/>
<evidence type="ECO:0000259" key="14">
    <source>
        <dbReference type="Pfam" id="PF00890"/>
    </source>
</evidence>
<comment type="subcellular location">
    <subcellularLocation>
        <location evidence="13">Cytoplasm</location>
    </subcellularLocation>
</comment>
<dbReference type="SUPFAM" id="SSF46977">
    <property type="entry name" value="Succinate dehydrogenase/fumarate reductase flavoprotein C-terminal domain"/>
    <property type="match status" value="1"/>
</dbReference>
<comment type="cofactor">
    <cofactor evidence="1 13">
        <name>FAD</name>
        <dbReference type="ChEBI" id="CHEBI:57692"/>
    </cofactor>
</comment>
<dbReference type="GO" id="GO:0008734">
    <property type="term" value="F:L-aspartate oxidase activity"/>
    <property type="evidence" value="ECO:0007669"/>
    <property type="project" value="UniProtKB-UniRule"/>
</dbReference>
<dbReference type="InterPro" id="IPR036188">
    <property type="entry name" value="FAD/NAD-bd_sf"/>
</dbReference>
<dbReference type="Pfam" id="PF02910">
    <property type="entry name" value="Succ_DH_flav_C"/>
    <property type="match status" value="1"/>
</dbReference>
<dbReference type="InterPro" id="IPR005288">
    <property type="entry name" value="NadB"/>
</dbReference>
<keyword evidence="18" id="KW-1185">Reference proteome</keyword>
<dbReference type="InterPro" id="IPR037099">
    <property type="entry name" value="Fum_R/Succ_DH_flav-like_C_sf"/>
</dbReference>
<evidence type="ECO:0000313" key="16">
    <source>
        <dbReference type="EMBL" id="AOY75429.1"/>
    </source>
</evidence>
<dbReference type="EC" id="1.4.3.16" evidence="4 11"/>
<evidence type="ECO:0000313" key="19">
    <source>
        <dbReference type="Proteomes" id="UP000192478"/>
    </source>
</evidence>
<comment type="catalytic activity">
    <reaction evidence="10">
        <text>L-aspartate + O2 = iminosuccinate + H2O2</text>
        <dbReference type="Rhea" id="RHEA:25876"/>
        <dbReference type="ChEBI" id="CHEBI:15379"/>
        <dbReference type="ChEBI" id="CHEBI:16240"/>
        <dbReference type="ChEBI" id="CHEBI:29991"/>
        <dbReference type="ChEBI" id="CHEBI:77875"/>
        <dbReference type="EC" id="1.4.3.16"/>
    </reaction>
    <physiologicalReaction direction="left-to-right" evidence="10">
        <dbReference type="Rhea" id="RHEA:25877"/>
    </physiologicalReaction>
</comment>
<evidence type="ECO:0000313" key="17">
    <source>
        <dbReference type="EMBL" id="ARE85710.1"/>
    </source>
</evidence>
<keyword evidence="6 13" id="KW-0285">Flavoprotein</keyword>
<name>A0AAC9WF80_9CLOT</name>
<dbReference type="AlphaFoldDB" id="A0AAC9WF80"/>
<accession>A0AAC9WF80</accession>
<evidence type="ECO:0000256" key="12">
    <source>
        <dbReference type="PIRSR" id="PIRSR000171-1"/>
    </source>
</evidence>
<evidence type="ECO:0000256" key="9">
    <source>
        <dbReference type="ARBA" id="ARBA00023002"/>
    </source>
</evidence>
<evidence type="ECO:0000256" key="6">
    <source>
        <dbReference type="ARBA" id="ARBA00022630"/>
    </source>
</evidence>
<dbReference type="Proteomes" id="UP000192478">
    <property type="component" value="Chromosome"/>
</dbReference>
<organism evidence="17 19">
    <name type="scientific">Clostridium formicaceticum</name>
    <dbReference type="NCBI Taxonomy" id="1497"/>
    <lineage>
        <taxon>Bacteria</taxon>
        <taxon>Bacillati</taxon>
        <taxon>Bacillota</taxon>
        <taxon>Clostridia</taxon>
        <taxon>Eubacteriales</taxon>
        <taxon>Clostridiaceae</taxon>
        <taxon>Clostridium</taxon>
    </lineage>
</organism>
<comment type="pathway">
    <text evidence="2 13">Cofactor biosynthesis; NAD(+) biosynthesis; iminoaspartate from L-aspartate (oxidase route): step 1/1.</text>
</comment>
<dbReference type="PANTHER" id="PTHR42716:SF2">
    <property type="entry name" value="L-ASPARTATE OXIDASE, CHLOROPLASTIC"/>
    <property type="match status" value="1"/>
</dbReference>
<dbReference type="Gene3D" id="3.50.50.60">
    <property type="entry name" value="FAD/NAD(P)-binding domain"/>
    <property type="match status" value="1"/>
</dbReference>
<dbReference type="NCBIfam" id="TIGR00551">
    <property type="entry name" value="nadB"/>
    <property type="match status" value="1"/>
</dbReference>
<keyword evidence="9 13" id="KW-0560">Oxidoreductase</keyword>
<keyword evidence="8 13" id="KW-0274">FAD</keyword>
<evidence type="ECO:0000256" key="2">
    <source>
        <dbReference type="ARBA" id="ARBA00004950"/>
    </source>
</evidence>
<dbReference type="InterPro" id="IPR015939">
    <property type="entry name" value="Fum_Rdtase/Succ_DH_flav-like_C"/>
</dbReference>
<evidence type="ECO:0000259" key="15">
    <source>
        <dbReference type="Pfam" id="PF02910"/>
    </source>
</evidence>
<dbReference type="SUPFAM" id="SSF56425">
    <property type="entry name" value="Succinate dehydrogenase/fumarate reductase flavoprotein, catalytic domain"/>
    <property type="match status" value="1"/>
</dbReference>
<protein>
    <recommendedName>
        <fullName evidence="5 11">L-aspartate oxidase</fullName>
        <ecNumber evidence="4 11">1.4.3.16</ecNumber>
    </recommendedName>
</protein>